<reference evidence="1" key="2">
    <citation type="journal article" date="2015" name="Data Brief">
        <title>Shoot transcriptome of the giant reed, Arundo donax.</title>
        <authorList>
            <person name="Barrero R.A."/>
            <person name="Guerrero F.D."/>
            <person name="Moolhuijzen P."/>
            <person name="Goolsby J.A."/>
            <person name="Tidwell J."/>
            <person name="Bellgard S.E."/>
            <person name="Bellgard M.I."/>
        </authorList>
    </citation>
    <scope>NUCLEOTIDE SEQUENCE</scope>
    <source>
        <tissue evidence="1">Shoot tissue taken approximately 20 cm above the soil surface</tissue>
    </source>
</reference>
<sequence>MVVVGCFLCLYMVKMHFWSIALLTGSVWISTSNLSKWLPCWK</sequence>
<proteinExistence type="predicted"/>
<accession>A0A0A8YFW3</accession>
<organism evidence="1">
    <name type="scientific">Arundo donax</name>
    <name type="common">Giant reed</name>
    <name type="synonym">Donax arundinaceus</name>
    <dbReference type="NCBI Taxonomy" id="35708"/>
    <lineage>
        <taxon>Eukaryota</taxon>
        <taxon>Viridiplantae</taxon>
        <taxon>Streptophyta</taxon>
        <taxon>Embryophyta</taxon>
        <taxon>Tracheophyta</taxon>
        <taxon>Spermatophyta</taxon>
        <taxon>Magnoliopsida</taxon>
        <taxon>Liliopsida</taxon>
        <taxon>Poales</taxon>
        <taxon>Poaceae</taxon>
        <taxon>PACMAD clade</taxon>
        <taxon>Arundinoideae</taxon>
        <taxon>Arundineae</taxon>
        <taxon>Arundo</taxon>
    </lineage>
</organism>
<dbReference type="AlphaFoldDB" id="A0A0A8YFW3"/>
<reference evidence="1" key="1">
    <citation type="submission" date="2014-09" db="EMBL/GenBank/DDBJ databases">
        <authorList>
            <person name="Magalhaes I.L.F."/>
            <person name="Oliveira U."/>
            <person name="Santos F.R."/>
            <person name="Vidigal T.H.D.A."/>
            <person name="Brescovit A.D."/>
            <person name="Santos A.J."/>
        </authorList>
    </citation>
    <scope>NUCLEOTIDE SEQUENCE</scope>
    <source>
        <tissue evidence="1">Shoot tissue taken approximately 20 cm above the soil surface</tissue>
    </source>
</reference>
<name>A0A0A8YFW3_ARUDO</name>
<evidence type="ECO:0000313" key="1">
    <source>
        <dbReference type="EMBL" id="JAD24651.1"/>
    </source>
</evidence>
<dbReference type="EMBL" id="GBRH01273244">
    <property type="protein sequence ID" value="JAD24651.1"/>
    <property type="molecule type" value="Transcribed_RNA"/>
</dbReference>
<protein>
    <submittedName>
        <fullName evidence="1">Uncharacterized protein</fullName>
    </submittedName>
</protein>